<accession>A0AAX4KIY2</accession>
<dbReference type="GeneID" id="91102966"/>
<feature type="compositionally biased region" description="Basic and acidic residues" evidence="1">
    <location>
        <begin position="59"/>
        <end position="74"/>
    </location>
</feature>
<reference evidence="2 3" key="1">
    <citation type="submission" date="2024-01" db="EMBL/GenBank/DDBJ databases">
        <title>Comparative genomics of Cryptococcus and Kwoniella reveals pathogenesis evolution and contrasting modes of karyotype evolution via chromosome fusion or intercentromeric recombination.</title>
        <authorList>
            <person name="Coelho M.A."/>
            <person name="David-Palma M."/>
            <person name="Shea T."/>
            <person name="Bowers K."/>
            <person name="McGinley-Smith S."/>
            <person name="Mohammad A.W."/>
            <person name="Gnirke A."/>
            <person name="Yurkov A.M."/>
            <person name="Nowrousian M."/>
            <person name="Sun S."/>
            <person name="Cuomo C.A."/>
            <person name="Heitman J."/>
        </authorList>
    </citation>
    <scope>NUCLEOTIDE SEQUENCE [LARGE SCALE GENOMIC DNA]</scope>
    <source>
        <strain evidence="2 3">PYCC6329</strain>
    </source>
</reference>
<evidence type="ECO:0000256" key="1">
    <source>
        <dbReference type="SAM" id="MobiDB-lite"/>
    </source>
</evidence>
<dbReference type="EMBL" id="CP144089">
    <property type="protein sequence ID" value="WWD06079.1"/>
    <property type="molecule type" value="Genomic_DNA"/>
</dbReference>
<dbReference type="Proteomes" id="UP001358614">
    <property type="component" value="Chromosome 1"/>
</dbReference>
<protein>
    <submittedName>
        <fullName evidence="2">Uncharacterized protein</fullName>
    </submittedName>
</protein>
<gene>
    <name evidence="2" type="ORF">V865_004164</name>
</gene>
<evidence type="ECO:0000313" key="3">
    <source>
        <dbReference type="Proteomes" id="UP001358614"/>
    </source>
</evidence>
<organism evidence="2 3">
    <name type="scientific">Kwoniella europaea PYCC6329</name>
    <dbReference type="NCBI Taxonomy" id="1423913"/>
    <lineage>
        <taxon>Eukaryota</taxon>
        <taxon>Fungi</taxon>
        <taxon>Dikarya</taxon>
        <taxon>Basidiomycota</taxon>
        <taxon>Agaricomycotina</taxon>
        <taxon>Tremellomycetes</taxon>
        <taxon>Tremellales</taxon>
        <taxon>Cryptococcaceae</taxon>
        <taxon>Kwoniella</taxon>
    </lineage>
</organism>
<name>A0AAX4KIY2_9TREE</name>
<sequence length="148" mass="16284">MRAESAVSGQQSEITLDSDMGTELYFSEDNEPYWDVLPPPPPPHGWKPDSDVSKTGSKKTKEEAESYLRREMKDPYIALAQPSSNDEDPTMPMPSIPQPPALIETISVSADQKVTVYRCSYGVGSVVRSDESEKSVDSKAPSDVSSRE</sequence>
<feature type="region of interest" description="Disordered" evidence="1">
    <location>
        <begin position="1"/>
        <end position="99"/>
    </location>
</feature>
<proteinExistence type="predicted"/>
<dbReference type="KEGG" id="ker:91102966"/>
<evidence type="ECO:0000313" key="2">
    <source>
        <dbReference type="EMBL" id="WWD06079.1"/>
    </source>
</evidence>
<keyword evidence="3" id="KW-1185">Reference proteome</keyword>
<dbReference type="RefSeq" id="XP_066084046.1">
    <property type="nucleotide sequence ID" value="XM_066227949.1"/>
</dbReference>
<dbReference type="AlphaFoldDB" id="A0AAX4KIY2"/>
<feature type="region of interest" description="Disordered" evidence="1">
    <location>
        <begin position="126"/>
        <end position="148"/>
    </location>
</feature>
<feature type="compositionally biased region" description="Basic and acidic residues" evidence="1">
    <location>
        <begin position="128"/>
        <end position="137"/>
    </location>
</feature>